<accession>A0A2T0TCE5</accession>
<comment type="caution">
    <text evidence="10">The sequence shown here is derived from an EMBL/GenBank/DDBJ whole genome shotgun (WGS) entry which is preliminary data.</text>
</comment>
<keyword evidence="4 7" id="KW-0573">Peptidoglycan synthesis</keyword>
<dbReference type="Gene3D" id="2.40.440.10">
    <property type="entry name" value="L,D-transpeptidase catalytic domain-like"/>
    <property type="match status" value="1"/>
</dbReference>
<dbReference type="Gene3D" id="2.60.40.3710">
    <property type="match status" value="1"/>
</dbReference>
<organism evidence="10 11">
    <name type="scientific">Umezawaea tangerina</name>
    <dbReference type="NCBI Taxonomy" id="84725"/>
    <lineage>
        <taxon>Bacteria</taxon>
        <taxon>Bacillati</taxon>
        <taxon>Actinomycetota</taxon>
        <taxon>Actinomycetes</taxon>
        <taxon>Pseudonocardiales</taxon>
        <taxon>Pseudonocardiaceae</taxon>
        <taxon>Umezawaea</taxon>
    </lineage>
</organism>
<evidence type="ECO:0000256" key="4">
    <source>
        <dbReference type="ARBA" id="ARBA00022984"/>
    </source>
</evidence>
<dbReference type="GO" id="GO:0008360">
    <property type="term" value="P:regulation of cell shape"/>
    <property type="evidence" value="ECO:0007669"/>
    <property type="project" value="UniProtKB-UniRule"/>
</dbReference>
<dbReference type="CDD" id="cd13432">
    <property type="entry name" value="LDT_IgD_like_2"/>
    <property type="match status" value="1"/>
</dbReference>
<dbReference type="PANTHER" id="PTHR30582:SF2">
    <property type="entry name" value="L,D-TRANSPEPTIDASE YCIB-RELATED"/>
    <property type="match status" value="1"/>
</dbReference>
<protein>
    <submittedName>
        <fullName evidence="10">Lipoprotein-anchoring transpeptidase ErfK/SrfK</fullName>
    </submittedName>
</protein>
<feature type="chain" id="PRO_5039596976" evidence="8">
    <location>
        <begin position="21"/>
        <end position="392"/>
    </location>
</feature>
<name>A0A2T0TCE5_9PSEU</name>
<dbReference type="UniPathway" id="UPA00219"/>
<dbReference type="GO" id="GO:0005576">
    <property type="term" value="C:extracellular region"/>
    <property type="evidence" value="ECO:0007669"/>
    <property type="project" value="TreeGrafter"/>
</dbReference>
<dbReference type="SUPFAM" id="SSF141523">
    <property type="entry name" value="L,D-transpeptidase catalytic domain-like"/>
    <property type="match status" value="1"/>
</dbReference>
<evidence type="ECO:0000256" key="8">
    <source>
        <dbReference type="SAM" id="SignalP"/>
    </source>
</evidence>
<evidence type="ECO:0000256" key="2">
    <source>
        <dbReference type="ARBA" id="ARBA00022679"/>
    </source>
</evidence>
<dbReference type="EMBL" id="PVTF01000003">
    <property type="protein sequence ID" value="PRY43333.1"/>
    <property type="molecule type" value="Genomic_DNA"/>
</dbReference>
<evidence type="ECO:0000313" key="11">
    <source>
        <dbReference type="Proteomes" id="UP000239494"/>
    </source>
</evidence>
<proteinExistence type="predicted"/>
<keyword evidence="10" id="KW-0449">Lipoprotein</keyword>
<evidence type="ECO:0000256" key="7">
    <source>
        <dbReference type="PROSITE-ProRule" id="PRU01373"/>
    </source>
</evidence>
<dbReference type="Proteomes" id="UP000239494">
    <property type="component" value="Unassembled WGS sequence"/>
</dbReference>
<keyword evidence="5" id="KW-0012">Acyltransferase</keyword>
<dbReference type="PROSITE" id="PS51257">
    <property type="entry name" value="PROKAR_LIPOPROTEIN"/>
    <property type="match status" value="1"/>
</dbReference>
<dbReference type="Pfam" id="PF17964">
    <property type="entry name" value="Big_10"/>
    <property type="match status" value="1"/>
</dbReference>
<gene>
    <name evidence="10" type="ORF">CLV43_10373</name>
</gene>
<dbReference type="GO" id="GO:0018104">
    <property type="term" value="P:peptidoglycan-protein cross-linking"/>
    <property type="evidence" value="ECO:0007669"/>
    <property type="project" value="TreeGrafter"/>
</dbReference>
<keyword evidence="8" id="KW-0732">Signal</keyword>
<evidence type="ECO:0000256" key="6">
    <source>
        <dbReference type="ARBA" id="ARBA00023316"/>
    </source>
</evidence>
<keyword evidence="6 7" id="KW-0961">Cell wall biogenesis/degradation</keyword>
<evidence type="ECO:0000256" key="3">
    <source>
        <dbReference type="ARBA" id="ARBA00022960"/>
    </source>
</evidence>
<keyword evidence="3 7" id="KW-0133">Cell shape</keyword>
<evidence type="ECO:0000313" key="10">
    <source>
        <dbReference type="EMBL" id="PRY43333.1"/>
    </source>
</evidence>
<feature type="signal peptide" evidence="8">
    <location>
        <begin position="1"/>
        <end position="20"/>
    </location>
</feature>
<keyword evidence="2" id="KW-0808">Transferase</keyword>
<dbReference type="GO" id="GO:0071972">
    <property type="term" value="F:peptidoglycan L,D-transpeptidase activity"/>
    <property type="evidence" value="ECO:0007669"/>
    <property type="project" value="TreeGrafter"/>
</dbReference>
<comment type="pathway">
    <text evidence="1 7">Cell wall biogenesis; peptidoglycan biosynthesis.</text>
</comment>
<dbReference type="InterPro" id="IPR041280">
    <property type="entry name" value="Big_10"/>
</dbReference>
<evidence type="ECO:0000259" key="9">
    <source>
        <dbReference type="PROSITE" id="PS52029"/>
    </source>
</evidence>
<dbReference type="PANTHER" id="PTHR30582">
    <property type="entry name" value="L,D-TRANSPEPTIDASE"/>
    <property type="match status" value="1"/>
</dbReference>
<feature type="active site" description="Proton donor/acceptor" evidence="7">
    <location>
        <position position="321"/>
    </location>
</feature>
<dbReference type="InterPro" id="IPR050979">
    <property type="entry name" value="LD-transpeptidase"/>
</dbReference>
<dbReference type="GO" id="GO:0071555">
    <property type="term" value="P:cell wall organization"/>
    <property type="evidence" value="ECO:0007669"/>
    <property type="project" value="UniProtKB-UniRule"/>
</dbReference>
<dbReference type="GO" id="GO:0016746">
    <property type="term" value="F:acyltransferase activity"/>
    <property type="evidence" value="ECO:0007669"/>
    <property type="project" value="UniProtKB-KW"/>
</dbReference>
<feature type="active site" description="Nucleophile" evidence="7">
    <location>
        <position position="339"/>
    </location>
</feature>
<dbReference type="Pfam" id="PF03734">
    <property type="entry name" value="YkuD"/>
    <property type="match status" value="1"/>
</dbReference>
<feature type="domain" description="L,D-TPase catalytic" evidence="9">
    <location>
        <begin position="242"/>
        <end position="363"/>
    </location>
</feature>
<dbReference type="AlphaFoldDB" id="A0A2T0TCE5"/>
<evidence type="ECO:0000256" key="5">
    <source>
        <dbReference type="ARBA" id="ARBA00023315"/>
    </source>
</evidence>
<keyword evidence="11" id="KW-1185">Reference proteome</keyword>
<dbReference type="InterPro" id="IPR005490">
    <property type="entry name" value="LD_TPept_cat_dom"/>
</dbReference>
<sequence>MGVGKGLAAAVALAIGVVVAGCGTGGDAANPSATSGQQASNVAVKAPMAVSTTPANGTEDVSPAGPFKVDVTEGKLVSVALTNDEGKQVAGAPAADGTSWVASEPLGYGKSYTWSGTAKDADGKESPITGAFRTVTPARQIIGSLNLGDDQTYGVAMPVAVEFTAPVTDKASVQKALKVETSVPTEGAWAWLSDTEVHWRPKAYWTPGTTVKVFANLYGVPHGDGAYGGQDVSVHFTIGRALVATADTQSHRFVVTKDGQQLFDFPSSYGLESDPGRVTHSGIHVVISKSEEVSMTNIKYDYENVKVPWGVQISYNGEYVHGYEGSRWAQGSENVSHGCANLAPENAKLYFDEVIPGDPVNVTGSSIALSEEDRTYYDWALDWNAWLAKSAV</sequence>
<evidence type="ECO:0000256" key="1">
    <source>
        <dbReference type="ARBA" id="ARBA00004752"/>
    </source>
</evidence>
<dbReference type="Gene3D" id="2.60.40.3780">
    <property type="match status" value="1"/>
</dbReference>
<dbReference type="CDD" id="cd16913">
    <property type="entry name" value="YkuD_like"/>
    <property type="match status" value="1"/>
</dbReference>
<dbReference type="PROSITE" id="PS52029">
    <property type="entry name" value="LD_TPASE"/>
    <property type="match status" value="1"/>
</dbReference>
<reference evidence="10 11" key="1">
    <citation type="submission" date="2018-03" db="EMBL/GenBank/DDBJ databases">
        <title>Genomic Encyclopedia of Archaeal and Bacterial Type Strains, Phase II (KMG-II): from individual species to whole genera.</title>
        <authorList>
            <person name="Goeker M."/>
        </authorList>
    </citation>
    <scope>NUCLEOTIDE SEQUENCE [LARGE SCALE GENOMIC DNA]</scope>
    <source>
        <strain evidence="10 11">DSM 44720</strain>
    </source>
</reference>
<dbReference type="InterPro" id="IPR038063">
    <property type="entry name" value="Transpep_catalytic_dom"/>
</dbReference>